<evidence type="ECO:0000313" key="1">
    <source>
        <dbReference type="EMBL" id="CAD5114540.1"/>
    </source>
</evidence>
<sequence length="221" mass="25418">MAIVPKNCILYVGKNSEKLPSKYLQKSLNIVKLDISNNAFKDLSFLFAFTNLQELVADNNRLRIPLKIPRLDSLRTICLNKNNLDDLNAFLDEIADKLSGLTYLSLLGNPICPTLQRESEDDDILRYRCYVLYKLPSLKFLDSSPVKITELQRSHTHGEFYRIARPVIVQVKDSEEELLKSKLTPLPMLKTSEKKTSFGKCKYMYKGKHSEGNRFIRNADL</sequence>
<dbReference type="PANTHER" id="PTHR46282:SF2">
    <property type="entry name" value="LEUCINE-RICH MELANOCYTE DIFFERENTIATION-ASSOCIATED PROTEIN"/>
    <property type="match status" value="1"/>
</dbReference>
<dbReference type="InterPro" id="IPR043313">
    <property type="entry name" value="LRMDA"/>
</dbReference>
<organism evidence="1 2">
    <name type="scientific">Dimorphilus gyrociliatus</name>
    <dbReference type="NCBI Taxonomy" id="2664684"/>
    <lineage>
        <taxon>Eukaryota</taxon>
        <taxon>Metazoa</taxon>
        <taxon>Spiralia</taxon>
        <taxon>Lophotrochozoa</taxon>
        <taxon>Annelida</taxon>
        <taxon>Polychaeta</taxon>
        <taxon>Polychaeta incertae sedis</taxon>
        <taxon>Dinophilidae</taxon>
        <taxon>Dimorphilus</taxon>
    </lineage>
</organism>
<dbReference type="AlphaFoldDB" id="A0A7I8VGL7"/>
<dbReference type="EMBL" id="CAJFCJ010000005">
    <property type="protein sequence ID" value="CAD5114540.1"/>
    <property type="molecule type" value="Genomic_DNA"/>
</dbReference>
<dbReference type="SUPFAM" id="SSF52058">
    <property type="entry name" value="L domain-like"/>
    <property type="match status" value="1"/>
</dbReference>
<dbReference type="OrthoDB" id="272149at2759"/>
<accession>A0A7I8VGL7</accession>
<dbReference type="InterPro" id="IPR032675">
    <property type="entry name" value="LRR_dom_sf"/>
</dbReference>
<keyword evidence="2" id="KW-1185">Reference proteome</keyword>
<dbReference type="Gene3D" id="3.80.10.10">
    <property type="entry name" value="Ribonuclease Inhibitor"/>
    <property type="match status" value="1"/>
</dbReference>
<protein>
    <submittedName>
        <fullName evidence="1">Uncharacterized protein</fullName>
    </submittedName>
</protein>
<evidence type="ECO:0000313" key="2">
    <source>
        <dbReference type="Proteomes" id="UP000549394"/>
    </source>
</evidence>
<gene>
    <name evidence="1" type="ORF">DGYR_LOCUS3370</name>
</gene>
<dbReference type="PANTHER" id="PTHR46282">
    <property type="entry name" value="LEUCINE-RICH MELANOCYTE DIFFERENTIATION-ASSOCIATED PROTEIN"/>
    <property type="match status" value="1"/>
</dbReference>
<proteinExistence type="predicted"/>
<name>A0A7I8VGL7_9ANNE</name>
<dbReference type="Proteomes" id="UP000549394">
    <property type="component" value="Unassembled WGS sequence"/>
</dbReference>
<comment type="caution">
    <text evidence="1">The sequence shown here is derived from an EMBL/GenBank/DDBJ whole genome shotgun (WGS) entry which is preliminary data.</text>
</comment>
<dbReference type="Pfam" id="PF14580">
    <property type="entry name" value="LRR_9"/>
    <property type="match status" value="1"/>
</dbReference>
<reference evidence="1 2" key="1">
    <citation type="submission" date="2020-08" db="EMBL/GenBank/DDBJ databases">
        <authorList>
            <person name="Hejnol A."/>
        </authorList>
    </citation>
    <scope>NUCLEOTIDE SEQUENCE [LARGE SCALE GENOMIC DNA]</scope>
</reference>